<organism evidence="19 20">
    <name type="scientific">Hydnum rufescens UP504</name>
    <dbReference type="NCBI Taxonomy" id="1448309"/>
    <lineage>
        <taxon>Eukaryota</taxon>
        <taxon>Fungi</taxon>
        <taxon>Dikarya</taxon>
        <taxon>Basidiomycota</taxon>
        <taxon>Agaricomycotina</taxon>
        <taxon>Agaricomycetes</taxon>
        <taxon>Cantharellales</taxon>
        <taxon>Hydnaceae</taxon>
        <taxon>Hydnum</taxon>
    </lineage>
</organism>
<reference evidence="19" key="1">
    <citation type="journal article" date="2020" name="Nat. Commun.">
        <title>Large-scale genome sequencing of mycorrhizal fungi provides insights into the early evolution of symbiotic traits.</title>
        <authorList>
            <person name="Miyauchi S."/>
            <person name="Kiss E."/>
            <person name="Kuo A."/>
            <person name="Drula E."/>
            <person name="Kohler A."/>
            <person name="Sanchez-Garcia M."/>
            <person name="Morin E."/>
            <person name="Andreopoulos B."/>
            <person name="Barry K.W."/>
            <person name="Bonito G."/>
            <person name="Buee M."/>
            <person name="Carver A."/>
            <person name="Chen C."/>
            <person name="Cichocki N."/>
            <person name="Clum A."/>
            <person name="Culley D."/>
            <person name="Crous P.W."/>
            <person name="Fauchery L."/>
            <person name="Girlanda M."/>
            <person name="Hayes R.D."/>
            <person name="Keri Z."/>
            <person name="LaButti K."/>
            <person name="Lipzen A."/>
            <person name="Lombard V."/>
            <person name="Magnuson J."/>
            <person name="Maillard F."/>
            <person name="Murat C."/>
            <person name="Nolan M."/>
            <person name="Ohm R.A."/>
            <person name="Pangilinan J."/>
            <person name="Pereira M.F."/>
            <person name="Perotto S."/>
            <person name="Peter M."/>
            <person name="Pfister S."/>
            <person name="Riley R."/>
            <person name="Sitrit Y."/>
            <person name="Stielow J.B."/>
            <person name="Szollosi G."/>
            <person name="Zifcakova L."/>
            <person name="Stursova M."/>
            <person name="Spatafora J.W."/>
            <person name="Tedersoo L."/>
            <person name="Vaario L.M."/>
            <person name="Yamada A."/>
            <person name="Yan M."/>
            <person name="Wang P."/>
            <person name="Xu J."/>
            <person name="Bruns T."/>
            <person name="Baldrian P."/>
            <person name="Vilgalys R."/>
            <person name="Dunand C."/>
            <person name="Henrissat B."/>
            <person name="Grigoriev I.V."/>
            <person name="Hibbett D."/>
            <person name="Nagy L.G."/>
            <person name="Martin F.M."/>
        </authorList>
    </citation>
    <scope>NUCLEOTIDE SEQUENCE</scope>
    <source>
        <strain evidence="19">UP504</strain>
    </source>
</reference>
<dbReference type="InterPro" id="IPR032432">
    <property type="entry name" value="Radical_SAM_C"/>
</dbReference>
<keyword evidence="11 16" id="KW-0408">Iron</keyword>
<dbReference type="Gene3D" id="3.40.630.30">
    <property type="match status" value="1"/>
</dbReference>
<feature type="domain" description="N-acetyltransferase" evidence="17">
    <location>
        <begin position="397"/>
        <end position="557"/>
    </location>
</feature>
<gene>
    <name evidence="19" type="ORF">BS47DRAFT_1328214</name>
</gene>
<evidence type="ECO:0000259" key="18">
    <source>
        <dbReference type="PROSITE" id="PS51918"/>
    </source>
</evidence>
<proteinExistence type="inferred from homology"/>
<keyword evidence="6 15" id="KW-0808">Transferase</keyword>
<evidence type="ECO:0000256" key="16">
    <source>
        <dbReference type="PIRSR" id="PIRSR005669-1"/>
    </source>
</evidence>
<dbReference type="PANTHER" id="PTHR11135:SF0">
    <property type="entry name" value="ELONGATOR COMPLEX PROTEIN 3"/>
    <property type="match status" value="1"/>
</dbReference>
<keyword evidence="10" id="KW-0694">RNA-binding</keyword>
<dbReference type="GO" id="GO:0005737">
    <property type="term" value="C:cytoplasm"/>
    <property type="evidence" value="ECO:0007669"/>
    <property type="project" value="TreeGrafter"/>
</dbReference>
<evidence type="ECO:0000256" key="8">
    <source>
        <dbReference type="ARBA" id="ARBA00022694"/>
    </source>
</evidence>
<evidence type="ECO:0000313" key="19">
    <source>
        <dbReference type="EMBL" id="KAF9515391.1"/>
    </source>
</evidence>
<dbReference type="InterPro" id="IPR007197">
    <property type="entry name" value="rSAM"/>
</dbReference>
<dbReference type="InterPro" id="IPR016181">
    <property type="entry name" value="Acyl_CoA_acyltransferase"/>
</dbReference>
<feature type="binding site" evidence="16">
    <location>
        <position position="109"/>
    </location>
    <ligand>
        <name>[4Fe-4S] cluster</name>
        <dbReference type="ChEBI" id="CHEBI:49883"/>
        <note>4Fe-4S-S-AdoMet</note>
    </ligand>
</feature>
<evidence type="ECO:0000256" key="3">
    <source>
        <dbReference type="ARBA" id="ARBA00020266"/>
    </source>
</evidence>
<dbReference type="OrthoDB" id="10265243at2759"/>
<evidence type="ECO:0000256" key="13">
    <source>
        <dbReference type="ARBA" id="ARBA00023315"/>
    </source>
</evidence>
<evidence type="ECO:0000256" key="5">
    <source>
        <dbReference type="ARBA" id="ARBA00022555"/>
    </source>
</evidence>
<dbReference type="GO" id="GO:0046872">
    <property type="term" value="F:metal ion binding"/>
    <property type="evidence" value="ECO:0007669"/>
    <property type="project" value="UniProtKB-KW"/>
</dbReference>
<dbReference type="Pfam" id="PF23613">
    <property type="entry name" value="ELP3_N"/>
    <property type="match status" value="1"/>
</dbReference>
<accession>A0A9P6DUI0</accession>
<evidence type="ECO:0000256" key="10">
    <source>
        <dbReference type="ARBA" id="ARBA00022884"/>
    </source>
</evidence>
<dbReference type="EMBL" id="MU128951">
    <property type="protein sequence ID" value="KAF9515391.1"/>
    <property type="molecule type" value="Genomic_DNA"/>
</dbReference>
<comment type="pathway">
    <text evidence="1">tRNA modification; 5-methoxycarbonylmethyl-2-thiouridine-tRNA biosynthesis.</text>
</comment>
<dbReference type="GO" id="GO:0106261">
    <property type="term" value="F:tRNA uridine(34) acetyltransferase activity"/>
    <property type="evidence" value="ECO:0007669"/>
    <property type="project" value="UniProtKB-EC"/>
</dbReference>
<dbReference type="Proteomes" id="UP000886523">
    <property type="component" value="Unassembled WGS sequence"/>
</dbReference>
<comment type="cofactor">
    <cofactor evidence="15 16">
        <name>[4Fe-4S] cluster</name>
        <dbReference type="ChEBI" id="CHEBI:49883"/>
    </cofactor>
    <text evidence="15 16">Binds 1 [4Fe-4S] cluster. The cluster is coordinated with 3 cysteines and an exchangeable S-adenosyl-L-methionine.</text>
</comment>
<dbReference type="Pfam" id="PF16199">
    <property type="entry name" value="Radical_SAM_C"/>
    <property type="match status" value="1"/>
</dbReference>
<evidence type="ECO:0000259" key="17">
    <source>
        <dbReference type="PROSITE" id="PS51186"/>
    </source>
</evidence>
<dbReference type="SFLD" id="SFLDF00344">
    <property type="entry name" value="ELP3-like"/>
    <property type="match status" value="1"/>
</dbReference>
<keyword evidence="7 15" id="KW-0949">S-adenosyl-L-methionine</keyword>
<dbReference type="SFLD" id="SFLDG01086">
    <property type="entry name" value="elongater_protein-like"/>
    <property type="match status" value="1"/>
</dbReference>
<evidence type="ECO:0000256" key="9">
    <source>
        <dbReference type="ARBA" id="ARBA00022723"/>
    </source>
</evidence>
<keyword evidence="4" id="KW-0004">4Fe-4S</keyword>
<dbReference type="GO" id="GO:0000049">
    <property type="term" value="F:tRNA binding"/>
    <property type="evidence" value="ECO:0007669"/>
    <property type="project" value="UniProtKB-KW"/>
</dbReference>
<dbReference type="CDD" id="cd01335">
    <property type="entry name" value="Radical_SAM"/>
    <property type="match status" value="1"/>
</dbReference>
<keyword evidence="8 15" id="KW-0819">tRNA processing</keyword>
<dbReference type="PIRSF" id="PIRSF005669">
    <property type="entry name" value="Hist_AcTrfase_ELP3"/>
    <property type="match status" value="1"/>
</dbReference>
<dbReference type="InterPro" id="IPR034687">
    <property type="entry name" value="ELP3-like"/>
</dbReference>
<evidence type="ECO:0000256" key="4">
    <source>
        <dbReference type="ARBA" id="ARBA00022485"/>
    </source>
</evidence>
<keyword evidence="5 15" id="KW-0820">tRNA-binding</keyword>
<dbReference type="SUPFAM" id="SSF55729">
    <property type="entry name" value="Acyl-CoA N-acyltransferases (Nat)"/>
    <property type="match status" value="1"/>
</dbReference>
<comment type="catalytic activity">
    <reaction evidence="14">
        <text>uridine(34) in tRNA + acetyl-CoA + S-adenosyl-L-methionine + H2O = 5-(carboxymethyl)uridine(34) in tRNA + 5'-deoxyadenosine + L-methionine + CoA + 2 H(+)</text>
        <dbReference type="Rhea" id="RHEA:61020"/>
        <dbReference type="Rhea" id="RHEA-COMP:10407"/>
        <dbReference type="Rhea" id="RHEA-COMP:11727"/>
        <dbReference type="ChEBI" id="CHEBI:15377"/>
        <dbReference type="ChEBI" id="CHEBI:15378"/>
        <dbReference type="ChEBI" id="CHEBI:17319"/>
        <dbReference type="ChEBI" id="CHEBI:57287"/>
        <dbReference type="ChEBI" id="CHEBI:57288"/>
        <dbReference type="ChEBI" id="CHEBI:57844"/>
        <dbReference type="ChEBI" id="CHEBI:59789"/>
        <dbReference type="ChEBI" id="CHEBI:65315"/>
        <dbReference type="ChEBI" id="CHEBI:74882"/>
        <dbReference type="EC" id="2.3.1.311"/>
    </reaction>
    <physiologicalReaction direction="left-to-right" evidence="14">
        <dbReference type="Rhea" id="RHEA:61021"/>
    </physiologicalReaction>
</comment>
<comment type="function">
    <text evidence="15">Catalytic tRNA acetyltransferase subunit of the elongator complex, which is required for multiple tRNA modifications, including mcm5U (5-methoxycarbonylmethyl uridine), mcm5s2U (5-methoxycarbonylmethyl-2-thiouridine), and ncm5U (5-carbamoylmethyl uridine). In the elongator complex, acts as a tRNA uridine(34) acetyltransferase by mediating formation of carboxymethyluridine in the wobble base at position 34 in tRNAs.</text>
</comment>
<dbReference type="GO" id="GO:0002926">
    <property type="term" value="P:tRNA wobble base 5-methoxycarbonylmethyl-2-thiouridinylation"/>
    <property type="evidence" value="ECO:0007669"/>
    <property type="project" value="TreeGrafter"/>
</dbReference>
<keyword evidence="12 15" id="KW-0411">Iron-sulfur</keyword>
<evidence type="ECO:0000256" key="2">
    <source>
        <dbReference type="ARBA" id="ARBA00005494"/>
    </source>
</evidence>
<evidence type="ECO:0000256" key="1">
    <source>
        <dbReference type="ARBA" id="ARBA00005043"/>
    </source>
</evidence>
<keyword evidence="13 15" id="KW-0012">Acyltransferase</keyword>
<evidence type="ECO:0000256" key="11">
    <source>
        <dbReference type="ARBA" id="ARBA00023004"/>
    </source>
</evidence>
<evidence type="ECO:0000256" key="15">
    <source>
        <dbReference type="PIRNR" id="PIRNR005669"/>
    </source>
</evidence>
<dbReference type="GO" id="GO:0005634">
    <property type="term" value="C:nucleus"/>
    <property type="evidence" value="ECO:0007669"/>
    <property type="project" value="TreeGrafter"/>
</dbReference>
<feature type="domain" description="Radical SAM core" evidence="18">
    <location>
        <begin position="82"/>
        <end position="372"/>
    </location>
</feature>
<feature type="binding site" evidence="16">
    <location>
        <position position="112"/>
    </location>
    <ligand>
        <name>[4Fe-4S] cluster</name>
        <dbReference type="ChEBI" id="CHEBI:49883"/>
        <note>4Fe-4S-S-AdoMet</note>
    </ligand>
</feature>
<dbReference type="InterPro" id="IPR058240">
    <property type="entry name" value="rSAM_sf"/>
</dbReference>
<dbReference type="GO" id="GO:0033588">
    <property type="term" value="C:elongator holoenzyme complex"/>
    <property type="evidence" value="ECO:0007669"/>
    <property type="project" value="TreeGrafter"/>
</dbReference>
<dbReference type="PROSITE" id="PS51186">
    <property type="entry name" value="GNAT"/>
    <property type="match status" value="1"/>
</dbReference>
<dbReference type="EC" id="2.3.1.-" evidence="15"/>
<dbReference type="InterPro" id="IPR056591">
    <property type="entry name" value="ELP3-like_N"/>
</dbReference>
<dbReference type="SFLD" id="SFLDS00029">
    <property type="entry name" value="Radical_SAM"/>
    <property type="match status" value="1"/>
</dbReference>
<evidence type="ECO:0000313" key="20">
    <source>
        <dbReference type="Proteomes" id="UP000886523"/>
    </source>
</evidence>
<feature type="binding site" evidence="16">
    <location>
        <position position="99"/>
    </location>
    <ligand>
        <name>[4Fe-4S] cluster</name>
        <dbReference type="ChEBI" id="CHEBI:49883"/>
        <note>4Fe-4S-S-AdoMet</note>
    </ligand>
</feature>
<sequence>MPTRSDTGASQAEILIRLSSAVALELVSAHESGRTVNLNEIRARLSKKMGYGGVPRLVDIISAVPEEYKKVLLPKLKARPIRTASGIAVVAVMCKPHRCPHIAMTGNICVYCPGGPDSDFDYSTQSYTGYEPTSMRAIRARYDPYEQSRGRVDQLRSLGHNVDKIEFIIMGGTFMSMPEDYRNNFIAQLHNSLSGFTGSDVDEAVRYSEQGKSKAIGITIETRPDYCLRPHLSQMLRYGCTRLEIGVQSVYEDVARDTNRGHTVRAVTESFHLAKDAGFKVVAHMMPDLPNVGVERDMEQFKEYFENPAFRSDGLKIYPTLVIRGTGLYELWRTGRYKNYTPNVLVDVVARILALVPPWTRVYRVQRDIPLPLVTSGCENSGNLRELSLQRMKDFGVECRDVRYREVGIHEIHLKVRPESVELIRRDYTANGGWETFLSFEDPEKDILVGLLRLRKCSNEGTFRPELALVEGCASIVRELHVYGTAVAVHGRDPTKFQHQGFGTLLMEEAERIAQEEHGSIKLAVISGVGTRDYYRKLGYGLDGPYMSKSLIVHDHD</sequence>
<dbReference type="FunFam" id="3.40.630.30:FF:000003">
    <property type="entry name" value="Elongator complex protein 3"/>
    <property type="match status" value="1"/>
</dbReference>
<dbReference type="PROSITE" id="PS51918">
    <property type="entry name" value="RADICAL_SAM"/>
    <property type="match status" value="1"/>
</dbReference>
<comment type="similarity">
    <text evidence="2 15">Belongs to the ELP3 family.</text>
</comment>
<dbReference type="AlphaFoldDB" id="A0A9P6DUI0"/>
<keyword evidence="20" id="KW-1185">Reference proteome</keyword>
<dbReference type="SUPFAM" id="SSF102114">
    <property type="entry name" value="Radical SAM enzymes"/>
    <property type="match status" value="1"/>
</dbReference>
<dbReference type="GO" id="GO:0051539">
    <property type="term" value="F:4 iron, 4 sulfur cluster binding"/>
    <property type="evidence" value="ECO:0007669"/>
    <property type="project" value="UniProtKB-KW"/>
</dbReference>
<dbReference type="Pfam" id="PF04055">
    <property type="entry name" value="Radical_SAM"/>
    <property type="match status" value="1"/>
</dbReference>
<dbReference type="InterPro" id="IPR006638">
    <property type="entry name" value="Elp3/MiaA/NifB-like_rSAM"/>
</dbReference>
<dbReference type="Pfam" id="PF00583">
    <property type="entry name" value="Acetyltransf_1"/>
    <property type="match status" value="1"/>
</dbReference>
<keyword evidence="9 15" id="KW-0479">Metal-binding</keyword>
<dbReference type="PANTHER" id="PTHR11135">
    <property type="entry name" value="HISTONE ACETYLTRANSFERASE-RELATED"/>
    <property type="match status" value="1"/>
</dbReference>
<evidence type="ECO:0000256" key="7">
    <source>
        <dbReference type="ARBA" id="ARBA00022691"/>
    </source>
</evidence>
<evidence type="ECO:0000256" key="6">
    <source>
        <dbReference type="ARBA" id="ARBA00022679"/>
    </source>
</evidence>
<evidence type="ECO:0000256" key="12">
    <source>
        <dbReference type="ARBA" id="ARBA00023014"/>
    </source>
</evidence>
<evidence type="ECO:0000256" key="14">
    <source>
        <dbReference type="ARBA" id="ARBA00047372"/>
    </source>
</evidence>
<dbReference type="NCBIfam" id="TIGR01211">
    <property type="entry name" value="ELP3"/>
    <property type="match status" value="1"/>
</dbReference>
<dbReference type="InterPro" id="IPR000182">
    <property type="entry name" value="GNAT_dom"/>
</dbReference>
<dbReference type="InterPro" id="IPR039661">
    <property type="entry name" value="ELP3"/>
</dbReference>
<dbReference type="SMART" id="SM00729">
    <property type="entry name" value="Elp3"/>
    <property type="match status" value="1"/>
</dbReference>
<protein>
    <recommendedName>
        <fullName evidence="3 15">Elongator complex protein 3</fullName>
        <ecNumber evidence="15">2.3.1.-</ecNumber>
    </recommendedName>
</protein>
<comment type="caution">
    <text evidence="19">The sequence shown here is derived from an EMBL/GenBank/DDBJ whole genome shotgun (WGS) entry which is preliminary data.</text>
</comment>
<name>A0A9P6DUI0_9AGAM</name>